<evidence type="ECO:0000313" key="1">
    <source>
        <dbReference type="EMBL" id="OMO93532.1"/>
    </source>
</evidence>
<organism evidence="1 2">
    <name type="scientific">Corchorus capsularis</name>
    <name type="common">Jute</name>
    <dbReference type="NCBI Taxonomy" id="210143"/>
    <lineage>
        <taxon>Eukaryota</taxon>
        <taxon>Viridiplantae</taxon>
        <taxon>Streptophyta</taxon>
        <taxon>Embryophyta</taxon>
        <taxon>Tracheophyta</taxon>
        <taxon>Spermatophyta</taxon>
        <taxon>Magnoliopsida</taxon>
        <taxon>eudicotyledons</taxon>
        <taxon>Gunneridae</taxon>
        <taxon>Pentapetalae</taxon>
        <taxon>rosids</taxon>
        <taxon>malvids</taxon>
        <taxon>Malvales</taxon>
        <taxon>Malvaceae</taxon>
        <taxon>Grewioideae</taxon>
        <taxon>Apeibeae</taxon>
        <taxon>Corchorus</taxon>
    </lineage>
</organism>
<dbReference type="AlphaFoldDB" id="A0A1R3JFD2"/>
<dbReference type="Gene3D" id="3.40.1000.30">
    <property type="match status" value="1"/>
</dbReference>
<protein>
    <submittedName>
        <fullName evidence="1">F-box protein SKIP22-like protein</fullName>
    </submittedName>
</protein>
<dbReference type="Gramene" id="OMO93532">
    <property type="protein sequence ID" value="OMO93532"/>
    <property type="gene ID" value="CCACVL1_06448"/>
</dbReference>
<dbReference type="OrthoDB" id="1744480at2759"/>
<sequence>MSKGSQFSQEAEEIEETESIERWSEPYFLRKVLKEGLGDDRNMHNLMAMAVHAVLLDAGFVGFDPVSKLQIDHMPDKWPSSPVPIYYSLPELSRHDDKFGSNMTDYVVIKFQTLG</sequence>
<dbReference type="PANTHER" id="PTHR47602:SF2">
    <property type="entry name" value="F-BOX PROTEIN SKIP22"/>
    <property type="match status" value="1"/>
</dbReference>
<evidence type="ECO:0000313" key="2">
    <source>
        <dbReference type="Proteomes" id="UP000188268"/>
    </source>
</evidence>
<dbReference type="PANTHER" id="PTHR47602">
    <property type="entry name" value="F-BOX PROTEIN SKIP22"/>
    <property type="match status" value="1"/>
</dbReference>
<keyword evidence="2" id="KW-1185">Reference proteome</keyword>
<proteinExistence type="predicted"/>
<gene>
    <name evidence="1" type="ORF">CCACVL1_06448</name>
</gene>
<name>A0A1R3JFD2_COCAP</name>
<dbReference type="EMBL" id="AWWV01008073">
    <property type="protein sequence ID" value="OMO93532.1"/>
    <property type="molecule type" value="Genomic_DNA"/>
</dbReference>
<dbReference type="Proteomes" id="UP000188268">
    <property type="component" value="Unassembled WGS sequence"/>
</dbReference>
<comment type="caution">
    <text evidence="1">The sequence shown here is derived from an EMBL/GenBank/DDBJ whole genome shotgun (WGS) entry which is preliminary data.</text>
</comment>
<reference evidence="1 2" key="1">
    <citation type="submission" date="2013-09" db="EMBL/GenBank/DDBJ databases">
        <title>Corchorus capsularis genome sequencing.</title>
        <authorList>
            <person name="Alam M."/>
            <person name="Haque M.S."/>
            <person name="Islam M.S."/>
            <person name="Emdad E.M."/>
            <person name="Islam M.M."/>
            <person name="Ahmed B."/>
            <person name="Halim A."/>
            <person name="Hossen Q.M.M."/>
            <person name="Hossain M.Z."/>
            <person name="Ahmed R."/>
            <person name="Khan M.M."/>
            <person name="Islam R."/>
            <person name="Rashid M.M."/>
            <person name="Khan S.A."/>
            <person name="Rahman M.S."/>
            <person name="Alam M."/>
        </authorList>
    </citation>
    <scope>NUCLEOTIDE SEQUENCE [LARGE SCALE GENOMIC DNA]</scope>
    <source>
        <strain evidence="2">cv. CVL-1</strain>
        <tissue evidence="1">Whole seedling</tissue>
    </source>
</reference>
<accession>A0A1R3JFD2</accession>